<evidence type="ECO:0000256" key="1">
    <source>
        <dbReference type="ARBA" id="ARBA00004606"/>
    </source>
</evidence>
<dbReference type="GO" id="GO:0005802">
    <property type="term" value="C:trans-Golgi network"/>
    <property type="evidence" value="ECO:0007669"/>
    <property type="project" value="TreeGrafter"/>
</dbReference>
<dbReference type="Pfam" id="PF03141">
    <property type="entry name" value="Methyltransf_29"/>
    <property type="match status" value="3"/>
</dbReference>
<keyword evidence="4 7" id="KW-0735">Signal-anchor</keyword>
<organism evidence="8 9">
    <name type="scientific">Carnegiea gigantea</name>
    <dbReference type="NCBI Taxonomy" id="171969"/>
    <lineage>
        <taxon>Eukaryota</taxon>
        <taxon>Viridiplantae</taxon>
        <taxon>Streptophyta</taxon>
        <taxon>Embryophyta</taxon>
        <taxon>Tracheophyta</taxon>
        <taxon>Spermatophyta</taxon>
        <taxon>Magnoliopsida</taxon>
        <taxon>eudicotyledons</taxon>
        <taxon>Gunneridae</taxon>
        <taxon>Pentapetalae</taxon>
        <taxon>Caryophyllales</taxon>
        <taxon>Cactineae</taxon>
        <taxon>Cactaceae</taxon>
        <taxon>Cactoideae</taxon>
        <taxon>Echinocereeae</taxon>
        <taxon>Carnegiea</taxon>
    </lineage>
</organism>
<dbReference type="PANTHER" id="PTHR10108">
    <property type="entry name" value="SAM-DEPENDENT METHYLTRANSFERASE"/>
    <property type="match status" value="1"/>
</dbReference>
<dbReference type="GO" id="GO:0008168">
    <property type="term" value="F:methyltransferase activity"/>
    <property type="evidence" value="ECO:0007669"/>
    <property type="project" value="UniProtKB-UniRule"/>
</dbReference>
<dbReference type="OrthoDB" id="2013972at2759"/>
<dbReference type="GO" id="GO:0032259">
    <property type="term" value="P:methylation"/>
    <property type="evidence" value="ECO:0007669"/>
    <property type="project" value="UniProtKB-KW"/>
</dbReference>
<evidence type="ECO:0000256" key="4">
    <source>
        <dbReference type="ARBA" id="ARBA00022968"/>
    </source>
</evidence>
<dbReference type="EMBL" id="JAKOGI010000966">
    <property type="protein sequence ID" value="KAJ8428810.1"/>
    <property type="molecule type" value="Genomic_DNA"/>
</dbReference>
<comment type="similarity">
    <text evidence="2 7">Belongs to the methyltransferase superfamily.</text>
</comment>
<keyword evidence="5 7" id="KW-0325">Glycoprotein</keyword>
<dbReference type="GO" id="GO:0005768">
    <property type="term" value="C:endosome"/>
    <property type="evidence" value="ECO:0007669"/>
    <property type="project" value="TreeGrafter"/>
</dbReference>
<dbReference type="PANTHER" id="PTHR10108:SF979">
    <property type="entry name" value="METHYLTRANSFERASE PMT11-RELATED"/>
    <property type="match status" value="1"/>
</dbReference>
<reference evidence="8" key="1">
    <citation type="submission" date="2022-04" db="EMBL/GenBank/DDBJ databases">
        <title>Carnegiea gigantea Genome sequencing and assembly v2.</title>
        <authorList>
            <person name="Copetti D."/>
            <person name="Sanderson M.J."/>
            <person name="Burquez A."/>
            <person name="Wojciechowski M.F."/>
        </authorList>
    </citation>
    <scope>NUCLEOTIDE SEQUENCE</scope>
    <source>
        <strain evidence="8">SGP5-SGP5p</strain>
        <tissue evidence="8">Aerial part</tissue>
    </source>
</reference>
<gene>
    <name evidence="8" type="ORF">Cgig2_028015</name>
</gene>
<keyword evidence="7" id="KW-0812">Transmembrane</keyword>
<keyword evidence="7" id="KW-0808">Transferase</keyword>
<dbReference type="Gene3D" id="3.40.50.150">
    <property type="entry name" value="Vaccinia Virus protein VP39"/>
    <property type="match status" value="1"/>
</dbReference>
<comment type="caution">
    <text evidence="8">The sequence shown here is derived from an EMBL/GenBank/DDBJ whole genome shotgun (WGS) entry which is preliminary data.</text>
</comment>
<keyword evidence="7" id="KW-0472">Membrane</keyword>
<evidence type="ECO:0000313" key="9">
    <source>
        <dbReference type="Proteomes" id="UP001153076"/>
    </source>
</evidence>
<evidence type="ECO:0000256" key="6">
    <source>
        <dbReference type="ARBA" id="ARBA00037847"/>
    </source>
</evidence>
<keyword evidence="7" id="KW-1133">Transmembrane helix</keyword>
<evidence type="ECO:0000313" key="8">
    <source>
        <dbReference type="EMBL" id="KAJ8428810.1"/>
    </source>
</evidence>
<dbReference type="InterPro" id="IPR004159">
    <property type="entry name" value="Put_SAM_MeTrfase"/>
</dbReference>
<evidence type="ECO:0000256" key="3">
    <source>
        <dbReference type="ARBA" id="ARBA00022603"/>
    </source>
</evidence>
<dbReference type="Proteomes" id="UP001153076">
    <property type="component" value="Unassembled WGS sequence"/>
</dbReference>
<keyword evidence="3 7" id="KW-0489">Methyltransferase</keyword>
<dbReference type="AlphaFoldDB" id="A0A9Q1JPV7"/>
<dbReference type="GO" id="GO:0016020">
    <property type="term" value="C:membrane"/>
    <property type="evidence" value="ECO:0007669"/>
    <property type="project" value="UniProtKB-SubCell"/>
</dbReference>
<proteinExistence type="inferred from homology"/>
<dbReference type="InterPro" id="IPR029063">
    <property type="entry name" value="SAM-dependent_MTases_sf"/>
</dbReference>
<feature type="transmembrane region" description="Helical" evidence="7">
    <location>
        <begin position="318"/>
        <end position="339"/>
    </location>
</feature>
<protein>
    <recommendedName>
        <fullName evidence="7">Methyltransferase</fullName>
        <ecNumber evidence="7">2.1.1.-</ecNumber>
    </recommendedName>
</protein>
<accession>A0A9Q1JPV7</accession>
<dbReference type="SUPFAM" id="SSF53335">
    <property type="entry name" value="S-adenosyl-L-methionine-dependent methyltransferases"/>
    <property type="match status" value="1"/>
</dbReference>
<keyword evidence="9" id="KW-1185">Reference proteome</keyword>
<evidence type="ECO:0000256" key="5">
    <source>
        <dbReference type="ARBA" id="ARBA00023180"/>
    </source>
</evidence>
<evidence type="ECO:0000256" key="7">
    <source>
        <dbReference type="RuleBase" id="RU366043"/>
    </source>
</evidence>
<sequence>MVVKAEKVGIVSENGTMTEDFEVGEYDPTVVENWGNGTGSENEESEARELRIRVKKFSLCPDSMREYIRCMDNEEAIRQLKSTERGERFERHYPEKGKELNCLVAAPKNYKVPIPWPRGRDEVLFDTLMFLIHILLKIKDVKIGLQETRINLSFLEVVHNLCIVQMDTWMRFLRRFTSMIPGIAFGRHTRVTLDVGCGVASFGAYLMSLNVITLSIASKDVHGNQIQFALEQAVPAMVVVFAAHCLPYPSQAFDMIHCSRCRINWTHDDGILLLEVNRMLRTGGYFSWAAQSVYNHEAILEEQWNGTKSQNSWLCTFLFIYDFSFVVCTALGMLTSSYVSRFFLRMVRGYVWAWPERLRTPPERLQTIQIDAYVSRKELFSAGSKYWNEIVGGFLRAWHWKKMRVRNVMDLPENGTGTIQIDAYVSRKELFSAGSKYWNEIVGGFLRAWHWKKMRVRNVMDMRASYGGFAAALIDNGIIDCWVLNVVPVSGPNTLLVIYDRGLIGVMQYYEYND</sequence>
<dbReference type="EC" id="2.1.1.-" evidence="7"/>
<name>A0A9Q1JPV7_9CARY</name>
<evidence type="ECO:0000256" key="2">
    <source>
        <dbReference type="ARBA" id="ARBA00008361"/>
    </source>
</evidence>
<comment type="subcellular location">
    <subcellularLocation>
        <location evidence="6">Endomembrane system</location>
        <topology evidence="6">Single-pass membrane protein</topology>
    </subcellularLocation>
    <subcellularLocation>
        <location evidence="1 7">Membrane</location>
        <topology evidence="1 7">Single-pass type II membrane protein</topology>
    </subcellularLocation>
</comment>